<evidence type="ECO:0000313" key="5">
    <source>
        <dbReference type="EMBL" id="GIG74607.1"/>
    </source>
</evidence>
<comment type="caution">
    <text evidence="5">The sequence shown here is derived from an EMBL/GenBank/DDBJ whole genome shotgun (WGS) entry which is preliminary data.</text>
</comment>
<dbReference type="GO" id="GO:0009231">
    <property type="term" value="P:riboflavin biosynthetic process"/>
    <property type="evidence" value="ECO:0007669"/>
    <property type="project" value="InterPro"/>
</dbReference>
<protein>
    <recommendedName>
        <fullName evidence="4">Bacterial bifunctional deaminase-reductase C-terminal domain-containing protein</fullName>
    </recommendedName>
</protein>
<dbReference type="InterPro" id="IPR050765">
    <property type="entry name" value="Riboflavin_Biosynth_HTPR"/>
</dbReference>
<evidence type="ECO:0000256" key="3">
    <source>
        <dbReference type="ARBA" id="ARBA00023002"/>
    </source>
</evidence>
<organism evidence="5 6">
    <name type="scientific">Planosporangium flavigriseum</name>
    <dbReference type="NCBI Taxonomy" id="373681"/>
    <lineage>
        <taxon>Bacteria</taxon>
        <taxon>Bacillati</taxon>
        <taxon>Actinomycetota</taxon>
        <taxon>Actinomycetes</taxon>
        <taxon>Micromonosporales</taxon>
        <taxon>Micromonosporaceae</taxon>
        <taxon>Planosporangium</taxon>
    </lineage>
</organism>
<dbReference type="AlphaFoldDB" id="A0A8J3LL41"/>
<dbReference type="Proteomes" id="UP000653674">
    <property type="component" value="Unassembled WGS sequence"/>
</dbReference>
<comment type="pathway">
    <text evidence="1">Cofactor biosynthesis; riboflavin biosynthesis.</text>
</comment>
<evidence type="ECO:0000313" key="6">
    <source>
        <dbReference type="Proteomes" id="UP000653674"/>
    </source>
</evidence>
<dbReference type="PANTHER" id="PTHR38011:SF7">
    <property type="entry name" value="2,5-DIAMINO-6-RIBOSYLAMINO-4(3H)-PYRIMIDINONE 5'-PHOSPHATE REDUCTASE"/>
    <property type="match status" value="1"/>
</dbReference>
<dbReference type="Gene3D" id="3.40.430.10">
    <property type="entry name" value="Dihydrofolate Reductase, subunit A"/>
    <property type="match status" value="1"/>
</dbReference>
<dbReference type="SUPFAM" id="SSF53597">
    <property type="entry name" value="Dihydrofolate reductase-like"/>
    <property type="match status" value="1"/>
</dbReference>
<reference evidence="5" key="1">
    <citation type="submission" date="2021-01" db="EMBL/GenBank/DDBJ databases">
        <title>Whole genome shotgun sequence of Planosporangium flavigriseum NBRC 105377.</title>
        <authorList>
            <person name="Komaki H."/>
            <person name="Tamura T."/>
        </authorList>
    </citation>
    <scope>NUCLEOTIDE SEQUENCE</scope>
    <source>
        <strain evidence="5">NBRC 105377</strain>
    </source>
</reference>
<dbReference type="InterPro" id="IPR002734">
    <property type="entry name" value="RibDG_C"/>
</dbReference>
<dbReference type="PANTHER" id="PTHR38011">
    <property type="entry name" value="DIHYDROFOLATE REDUCTASE FAMILY PROTEIN (AFU_ORTHOLOGUE AFUA_8G06820)"/>
    <property type="match status" value="1"/>
</dbReference>
<name>A0A8J3LL41_9ACTN</name>
<keyword evidence="2" id="KW-0521">NADP</keyword>
<sequence length="247" mass="26393">MHRIYPDPDPDPTPLDDPALIDLYAPADRSRPTLRVNFVTSLDGAVTLEGYSEGLSGPADKRVFHLLRMLSDAVVVAAGTLRHEGYGPVRMNDERRAWRREHGLAEHPPLVAVSRTLSFDAALPALSEAPTRPYVITCASAPEAARKALADVADVIVCGEDDVDLAAARAELHERGLLQLLSEGGPYLLGGLTAADLVDDFCLTVSPLLSGAGAGRITAGPPSPAPRRLGLAHILAEEDMLLLRYAR</sequence>
<dbReference type="GO" id="GO:0008703">
    <property type="term" value="F:5-amino-6-(5-phosphoribosylamino)uracil reductase activity"/>
    <property type="evidence" value="ECO:0007669"/>
    <property type="project" value="InterPro"/>
</dbReference>
<evidence type="ECO:0000259" key="4">
    <source>
        <dbReference type="Pfam" id="PF01872"/>
    </source>
</evidence>
<proteinExistence type="predicted"/>
<keyword evidence="3" id="KW-0560">Oxidoreductase</keyword>
<gene>
    <name evidence="5" type="ORF">Pfl04_30110</name>
</gene>
<dbReference type="InterPro" id="IPR024072">
    <property type="entry name" value="DHFR-like_dom_sf"/>
</dbReference>
<dbReference type="RefSeq" id="WP_168073480.1">
    <property type="nucleotide sequence ID" value="NZ_BAAAQJ010000016.1"/>
</dbReference>
<evidence type="ECO:0000256" key="2">
    <source>
        <dbReference type="ARBA" id="ARBA00022857"/>
    </source>
</evidence>
<feature type="domain" description="Bacterial bifunctional deaminase-reductase C-terminal" evidence="4">
    <location>
        <begin position="32"/>
        <end position="234"/>
    </location>
</feature>
<dbReference type="EMBL" id="BONU01000020">
    <property type="protein sequence ID" value="GIG74607.1"/>
    <property type="molecule type" value="Genomic_DNA"/>
</dbReference>
<evidence type="ECO:0000256" key="1">
    <source>
        <dbReference type="ARBA" id="ARBA00005104"/>
    </source>
</evidence>
<keyword evidence="6" id="KW-1185">Reference proteome</keyword>
<accession>A0A8J3LL41</accession>
<dbReference type="Pfam" id="PF01872">
    <property type="entry name" value="RibD_C"/>
    <property type="match status" value="1"/>
</dbReference>